<evidence type="ECO:0000256" key="3">
    <source>
        <dbReference type="ARBA" id="ARBA00022989"/>
    </source>
</evidence>
<organism evidence="8 9">
    <name type="scientific">Cutaneotrichosporon oleaginosum</name>
    <dbReference type="NCBI Taxonomy" id="879819"/>
    <lineage>
        <taxon>Eukaryota</taxon>
        <taxon>Fungi</taxon>
        <taxon>Dikarya</taxon>
        <taxon>Basidiomycota</taxon>
        <taxon>Agaricomycotina</taxon>
        <taxon>Tremellomycetes</taxon>
        <taxon>Trichosporonales</taxon>
        <taxon>Trichosporonaceae</taxon>
        <taxon>Cutaneotrichosporon</taxon>
    </lineage>
</organism>
<keyword evidence="3 6" id="KW-1133">Transmembrane helix</keyword>
<dbReference type="RefSeq" id="XP_018279490.1">
    <property type="nucleotide sequence ID" value="XM_018422932.1"/>
</dbReference>
<evidence type="ECO:0000256" key="5">
    <source>
        <dbReference type="SAM" id="MobiDB-lite"/>
    </source>
</evidence>
<dbReference type="InterPro" id="IPR006614">
    <property type="entry name" value="Peroxin/Ferlin"/>
</dbReference>
<dbReference type="GO" id="GO:0007031">
    <property type="term" value="P:peroxisome organization"/>
    <property type="evidence" value="ECO:0007669"/>
    <property type="project" value="TreeGrafter"/>
</dbReference>
<evidence type="ECO:0000313" key="8">
    <source>
        <dbReference type="EMBL" id="KLT42999.1"/>
    </source>
</evidence>
<dbReference type="PANTHER" id="PTHR31679:SF2">
    <property type="entry name" value="PEROXISOMAL MEMBRANE PROTEIN PEX30-RELATED"/>
    <property type="match status" value="1"/>
</dbReference>
<name>A0A0J1B5N0_9TREE</name>
<dbReference type="GO" id="GO:0012505">
    <property type="term" value="C:endomembrane system"/>
    <property type="evidence" value="ECO:0007669"/>
    <property type="project" value="UniProtKB-SubCell"/>
</dbReference>
<comment type="subcellular location">
    <subcellularLocation>
        <location evidence="1">Endomembrane system</location>
        <topology evidence="1">Multi-pass membrane protein</topology>
    </subcellularLocation>
</comment>
<dbReference type="STRING" id="879819.A0A0J1B5N0"/>
<dbReference type="AlphaFoldDB" id="A0A0J1B5N0"/>
<evidence type="ECO:0000313" key="9">
    <source>
        <dbReference type="Proteomes" id="UP000053611"/>
    </source>
</evidence>
<keyword evidence="9" id="KW-1185">Reference proteome</keyword>
<gene>
    <name evidence="8" type="ORF">CC85DRAFT_284967</name>
</gene>
<feature type="transmembrane region" description="Helical" evidence="6">
    <location>
        <begin position="68"/>
        <end position="94"/>
    </location>
</feature>
<dbReference type="GO" id="GO:0005778">
    <property type="term" value="C:peroxisomal membrane"/>
    <property type="evidence" value="ECO:0007669"/>
    <property type="project" value="UniProtKB-ARBA"/>
</dbReference>
<dbReference type="PANTHER" id="PTHR31679">
    <property type="entry name" value="PEROXISOMAL MEMBRANE PROTEIN PEX30-RELATED"/>
    <property type="match status" value="1"/>
</dbReference>
<feature type="compositionally biased region" description="Polar residues" evidence="5">
    <location>
        <begin position="376"/>
        <end position="391"/>
    </location>
</feature>
<dbReference type="OrthoDB" id="5586090at2759"/>
<evidence type="ECO:0000259" key="7">
    <source>
        <dbReference type="SMART" id="SM00693"/>
    </source>
</evidence>
<protein>
    <recommendedName>
        <fullName evidence="7">Peroxin/Ferlin domain-containing protein</fullName>
    </recommendedName>
</protein>
<evidence type="ECO:0000256" key="6">
    <source>
        <dbReference type="SAM" id="Phobius"/>
    </source>
</evidence>
<keyword evidence="2 6" id="KW-0812">Transmembrane</keyword>
<feature type="compositionally biased region" description="Low complexity" evidence="5">
    <location>
        <begin position="532"/>
        <end position="555"/>
    </location>
</feature>
<feature type="region of interest" description="Disordered" evidence="5">
    <location>
        <begin position="403"/>
        <end position="470"/>
    </location>
</feature>
<evidence type="ECO:0000256" key="4">
    <source>
        <dbReference type="ARBA" id="ARBA00023136"/>
    </source>
</evidence>
<proteinExistence type="predicted"/>
<dbReference type="Pfam" id="PF06398">
    <property type="entry name" value="Pex24p"/>
    <property type="match status" value="2"/>
</dbReference>
<dbReference type="EMBL" id="KQ087199">
    <property type="protein sequence ID" value="KLT42999.1"/>
    <property type="molecule type" value="Genomic_DNA"/>
</dbReference>
<keyword evidence="4 6" id="KW-0472">Membrane</keyword>
<dbReference type="InterPro" id="IPR052646">
    <property type="entry name" value="Peroxisomal_PEX28-32"/>
</dbReference>
<reference evidence="8 9" key="1">
    <citation type="submission" date="2015-03" db="EMBL/GenBank/DDBJ databases">
        <title>Genomics and transcriptomics of the oil-accumulating basidiomycete yeast T. oleaginosus allow insights into substrate utilization and the diverse evolutionary trajectories of mating systems in fungi.</title>
        <authorList>
            <consortium name="DOE Joint Genome Institute"/>
            <person name="Kourist R."/>
            <person name="Kracht O."/>
            <person name="Bracharz F."/>
            <person name="Lipzen A."/>
            <person name="Nolan M."/>
            <person name="Ohm R."/>
            <person name="Grigoriev I."/>
            <person name="Sun S."/>
            <person name="Heitman J."/>
            <person name="Bruck T."/>
            <person name="Nowrousian M."/>
        </authorList>
    </citation>
    <scope>NUCLEOTIDE SEQUENCE [LARGE SCALE GENOMIC DNA]</scope>
    <source>
        <strain evidence="8 9">IBC0246</strain>
    </source>
</reference>
<feature type="domain" description="Peroxin/Ferlin" evidence="7">
    <location>
        <begin position="270"/>
        <end position="353"/>
    </location>
</feature>
<sequence length="604" mass="65047">MPAGAADPVPPAGPAPLPPPDLMTSLPAPVLRLLVVFAGPIAALRAVLEVLLWKPERRVQSWMFLLAWWFACLSGGYIFAWLAPPLLFAPLLPLQRLRLGERRMPVQTTPARPATSETLLQTLGDVHKILALLPPSPLPPLSAMYERFRALGTRRLIRGLAVLWGLWVALDHALGTRVLVALVGTALILAPSPPLAQVVHLAGKSLAVRRTLALTFLLIFGSPDRDYRLGSPIGWIKSKWASSRRPSTVLSSSPVKTAESAAPADRAGNPIYFRFELHENQRWWMGLDWTSALLPQERPSWCDSHLLPVAPPQAFALPAPSSIDLPAHTRAEPRGMVRRTATWRWLDDDWSVVKKVKGAAAPADPAPIPAPAPASRPTSGLFSPSDSRSPSIAETAFAKGLGKLKSMPLPGAPAPASPAQGRGSLDMRRQRTGSESTDVSLEDVVPPVTGQPEGSIPEADDETDADGWVYGDNKWENMTARGGLGKFTRRRRWTRRAVCTESVHRIVEAQPSSEDMEPGSGAATPMARRRSSGGAPRAPSSPAPKAGAVVAPSVASDEHSHREHRPVVAPAPAPSTIVPPARTSLDRDQQLKQRLKKAMGNMGA</sequence>
<dbReference type="Proteomes" id="UP000053611">
    <property type="component" value="Unassembled WGS sequence"/>
</dbReference>
<feature type="transmembrane region" description="Helical" evidence="6">
    <location>
        <begin position="30"/>
        <end position="48"/>
    </location>
</feature>
<evidence type="ECO:0000256" key="2">
    <source>
        <dbReference type="ARBA" id="ARBA00022692"/>
    </source>
</evidence>
<dbReference type="GeneID" id="28983535"/>
<dbReference type="InterPro" id="IPR010482">
    <property type="entry name" value="TECPR1-like_DysF"/>
</dbReference>
<evidence type="ECO:0000256" key="1">
    <source>
        <dbReference type="ARBA" id="ARBA00004127"/>
    </source>
</evidence>
<feature type="region of interest" description="Disordered" evidence="5">
    <location>
        <begin position="506"/>
        <end position="604"/>
    </location>
</feature>
<feature type="region of interest" description="Disordered" evidence="5">
    <location>
        <begin position="359"/>
        <end position="391"/>
    </location>
</feature>
<dbReference type="SMART" id="SM00693">
    <property type="entry name" value="DysFN"/>
    <property type="match status" value="1"/>
</dbReference>
<accession>A0A0J1B5N0</accession>
<feature type="compositionally biased region" description="Pro residues" evidence="5">
    <location>
        <begin position="364"/>
        <end position="374"/>
    </location>
</feature>